<feature type="compositionally biased region" description="Polar residues" evidence="1">
    <location>
        <begin position="1"/>
        <end position="23"/>
    </location>
</feature>
<name>A0A1R3TMP7_9HYPH</name>
<proteinExistence type="predicted"/>
<dbReference type="EMBL" id="FMUE01000003">
    <property type="protein sequence ID" value="SCX19597.1"/>
    <property type="molecule type" value="Genomic_DNA"/>
</dbReference>
<evidence type="ECO:0000313" key="2">
    <source>
        <dbReference type="EMBL" id="SCX19597.1"/>
    </source>
</evidence>
<reference evidence="3" key="1">
    <citation type="submission" date="2016-10" db="EMBL/GenBank/DDBJ databases">
        <authorList>
            <person name="Wibberg D."/>
        </authorList>
    </citation>
    <scope>NUCLEOTIDE SEQUENCE [LARGE SCALE GENOMIC DNA]</scope>
</reference>
<organism evidence="2 3">
    <name type="scientific">Agrobacterium rosae</name>
    <dbReference type="NCBI Taxonomy" id="1972867"/>
    <lineage>
        <taxon>Bacteria</taxon>
        <taxon>Pseudomonadati</taxon>
        <taxon>Pseudomonadota</taxon>
        <taxon>Alphaproteobacteria</taxon>
        <taxon>Hyphomicrobiales</taxon>
        <taxon>Rhizobiaceae</taxon>
        <taxon>Rhizobium/Agrobacterium group</taxon>
        <taxon>Agrobacterium</taxon>
    </lineage>
</organism>
<evidence type="ECO:0000313" key="3">
    <source>
        <dbReference type="Proteomes" id="UP000187891"/>
    </source>
</evidence>
<protein>
    <submittedName>
        <fullName evidence="2">Uncharacterized protein</fullName>
    </submittedName>
</protein>
<dbReference type="RefSeq" id="WP_077119260.1">
    <property type="nucleotide sequence ID" value="NZ_FMUE01000003.1"/>
</dbReference>
<evidence type="ECO:0000256" key="1">
    <source>
        <dbReference type="SAM" id="MobiDB-lite"/>
    </source>
</evidence>
<dbReference type="Proteomes" id="UP000187891">
    <property type="component" value="Unassembled WGS sequence"/>
</dbReference>
<accession>A0A1R3TMP7</accession>
<dbReference type="AlphaFoldDB" id="A0A1R3TMP7"/>
<sequence length="573" mass="59209">MTDVTSTDWTPQDEGNISASPNGSQGGFAPNTIPPTIRAIRGAVKRAHNKINAILTTTGTATALILTHTVAPAALVKGERYAFFASQTNTGAMTLAVNGLGAKSILQQDGTALKAGQVVSGSAVCVVYDGTAFRLENYVSNPKFSGTVSADAFTTTGALSAGATTVLSLTTSGTVTAGNLVSAGLTINGAAGTDRVIGWQSAGKQRWSAFANASPETGNNVGTEFAVARYADNGNYIDAPLSINRATGNVWIEKQLTVKDTLLIGTAGTAMYSDGNLKFSGNMATGMGAMYLSDALNAKAPKASPNFSGVVGLPSVSESNFKMGTADGASYSQYNLAMKGWWGLGMQDHTNTVNGFYDFRAGKWDTKGGTFKNGTEYVFPNGGMYNVNVLGSAGGIRDTGSAGGNLMRFNWNGQPGQPSWVWGGVNGADMYVYNPSNFSVANSAQLGGLAASDYATKADLTASSNAFQSGNQLYTGNGSGSVAHGLGRKPNWYIAEMVCTTASNGWAVGETFDQASCMQPWAGQGSFGISIWATATTINWKIGASGIGIFNKSSGGSDPAPAANWALRFRAGF</sequence>
<gene>
    <name evidence="2" type="ORF">DSM25559_1867</name>
</gene>
<feature type="region of interest" description="Disordered" evidence="1">
    <location>
        <begin position="1"/>
        <end position="32"/>
    </location>
</feature>
<dbReference type="STRING" id="1907666.DSM25559_1867"/>